<dbReference type="EMBL" id="MHJM01000010">
    <property type="protein sequence ID" value="OGY68051.1"/>
    <property type="molecule type" value="Genomic_DNA"/>
</dbReference>
<evidence type="ECO:0000256" key="1">
    <source>
        <dbReference type="SAM" id="MobiDB-lite"/>
    </source>
</evidence>
<dbReference type="AlphaFoldDB" id="A0A1G1ZU79"/>
<gene>
    <name evidence="2" type="ORF">A3H63_01810</name>
</gene>
<reference evidence="2 3" key="1">
    <citation type="journal article" date="2016" name="Nat. Commun.">
        <title>Thousands of microbial genomes shed light on interconnected biogeochemical processes in an aquifer system.</title>
        <authorList>
            <person name="Anantharaman K."/>
            <person name="Brown C.T."/>
            <person name="Hug L.A."/>
            <person name="Sharon I."/>
            <person name="Castelle C.J."/>
            <person name="Probst A.J."/>
            <person name="Thomas B.C."/>
            <person name="Singh A."/>
            <person name="Wilkins M.J."/>
            <person name="Karaoz U."/>
            <person name="Brodie E.L."/>
            <person name="Williams K.H."/>
            <person name="Hubbard S.S."/>
            <person name="Banfield J.F."/>
        </authorList>
    </citation>
    <scope>NUCLEOTIDE SEQUENCE [LARGE SCALE GENOMIC DNA]</scope>
</reference>
<feature type="compositionally biased region" description="Basic and acidic residues" evidence="1">
    <location>
        <begin position="1"/>
        <end position="11"/>
    </location>
</feature>
<feature type="region of interest" description="Disordered" evidence="1">
    <location>
        <begin position="57"/>
        <end position="95"/>
    </location>
</feature>
<sequence>MASESKFEKQSPDLPETVTVNPEQPVQKESEEELKERLLVPLSKKLFETFLALPDEPGEYIPPEEKLKLSRESGTNPESAKRFEENKRSKYRTNALTSPLAAAQELLRLPTAEKIPAAEREALKNRLKTAYADVAAAGKKLITKKEVDEVVGIVKDLQKYLE</sequence>
<evidence type="ECO:0000313" key="2">
    <source>
        <dbReference type="EMBL" id="OGY68051.1"/>
    </source>
</evidence>
<organism evidence="2 3">
    <name type="scientific">Candidatus Harrisonbacteria bacterium RIFCSPLOWO2_02_FULL_45_10c</name>
    <dbReference type="NCBI Taxonomy" id="1798410"/>
    <lineage>
        <taxon>Bacteria</taxon>
        <taxon>Candidatus Harrisoniibacteriota</taxon>
    </lineage>
</organism>
<proteinExistence type="predicted"/>
<feature type="region of interest" description="Disordered" evidence="1">
    <location>
        <begin position="1"/>
        <end position="33"/>
    </location>
</feature>
<accession>A0A1G1ZU79</accession>
<dbReference type="Proteomes" id="UP000176284">
    <property type="component" value="Unassembled WGS sequence"/>
</dbReference>
<name>A0A1G1ZU79_9BACT</name>
<protein>
    <submittedName>
        <fullName evidence="2">Uncharacterized protein</fullName>
    </submittedName>
</protein>
<dbReference type="STRING" id="1798410.A3H63_01810"/>
<comment type="caution">
    <text evidence="2">The sequence shown here is derived from an EMBL/GenBank/DDBJ whole genome shotgun (WGS) entry which is preliminary data.</text>
</comment>
<evidence type="ECO:0000313" key="3">
    <source>
        <dbReference type="Proteomes" id="UP000176284"/>
    </source>
</evidence>
<feature type="compositionally biased region" description="Basic and acidic residues" evidence="1">
    <location>
        <begin position="79"/>
        <end position="88"/>
    </location>
</feature>